<dbReference type="Pfam" id="PF18137">
    <property type="entry name" value="WHD_ORC"/>
    <property type="match status" value="1"/>
</dbReference>
<reference evidence="9" key="1">
    <citation type="submission" date="2015-01" db="EMBL/GenBank/DDBJ databases">
        <authorList>
            <person name="Durling Mikael"/>
        </authorList>
    </citation>
    <scope>NUCLEOTIDE SEQUENCE</scope>
</reference>
<gene>
    <name evidence="9" type="ORF">BN869_000001603_1</name>
</gene>
<dbReference type="GO" id="GO:0006270">
    <property type="term" value="P:DNA replication initiation"/>
    <property type="evidence" value="ECO:0007669"/>
    <property type="project" value="TreeGrafter"/>
</dbReference>
<feature type="domain" description="Origin recognition complex subunit 3 winged helix C-terminal" evidence="8">
    <location>
        <begin position="596"/>
        <end position="663"/>
    </location>
</feature>
<keyword evidence="3" id="KW-0235">DNA replication</keyword>
<feature type="region of interest" description="Disordered" evidence="6">
    <location>
        <begin position="1"/>
        <end position="51"/>
    </location>
</feature>
<evidence type="ECO:0000256" key="6">
    <source>
        <dbReference type="SAM" id="MobiDB-lite"/>
    </source>
</evidence>
<evidence type="ECO:0000256" key="4">
    <source>
        <dbReference type="ARBA" id="ARBA00023125"/>
    </source>
</evidence>
<dbReference type="GO" id="GO:0031261">
    <property type="term" value="C:DNA replication preinitiation complex"/>
    <property type="evidence" value="ECO:0007669"/>
    <property type="project" value="TreeGrafter"/>
</dbReference>
<proteinExistence type="inferred from homology"/>
<evidence type="ECO:0000256" key="1">
    <source>
        <dbReference type="ARBA" id="ARBA00004123"/>
    </source>
</evidence>
<dbReference type="CDD" id="cd20704">
    <property type="entry name" value="Orc3"/>
    <property type="match status" value="1"/>
</dbReference>
<dbReference type="InterPro" id="IPR020795">
    <property type="entry name" value="ORC3"/>
</dbReference>
<feature type="domain" description="Origin recognition complex subunit 3 N-terminal" evidence="7">
    <location>
        <begin position="35"/>
        <end position="342"/>
    </location>
</feature>
<evidence type="ECO:0000256" key="3">
    <source>
        <dbReference type="ARBA" id="ARBA00022705"/>
    </source>
</evidence>
<dbReference type="InterPro" id="IPR045667">
    <property type="entry name" value="ORC3_N"/>
</dbReference>
<feature type="compositionally biased region" description="Basic residues" evidence="6">
    <location>
        <begin position="33"/>
        <end position="42"/>
    </location>
</feature>
<sequence length="699" mass="79135">MTKNDESGQAFSQEDHQVAYVFDPNEEENRQQHASKRRRVSKQTKAATTNAETASPSFVSLFNGVEKVEFVQAREKLFRESWERVDSRIQNALRESNSATLDEVAAFVSEAQAESYDKIPSVFIRTGSNIASQNLLFEQLSDCLQRSTPSKFVRLRSSEVTTLKSTLKRIIQDVTRRDIEDEEEDEIQPHTKHLDYDLEALRAFIKPEACDHVFVAFEDSEGFDSTLLSDLIPLLNSWRPRIPFTLLFGIATSVELLQARLLKTACQQIYGAQFDAVQTDAILEAIFKIAVSASDVPLRLGSPLLKSMLDRQRDQMAGIQAFISSLKYAYMCHFYANPLSSLMGPPLQLQPQPEHIESIRNTPSFRVLVERLIESDDAEELSNAQSLLENDSYLVEQIEGAMKEKQRWVNGLLRSLLLAVASGAMDGDFSTVYCRAMMEGIDDSEVTEQVRRMDVPKLLAFIRQVLSIFQIGEPTVNLSPYEGDDDLFFELALKKLQEGIESLAKLAQEKSITLRSKYMGQTKVMRTTVIAQRVQLSRDSAALSEEDKQYTDYVDELTKLLSRHVTVLPVSHVFLSECWTYDSMSPARDVFVPRPRAIFERSLTRPHDYLSCSCCKNNGGGIQSTLPETSILYQLYLETGSLVNVADLWTAFLDIVGEEEGDERKALLLFYRGLAELRTLGFVKSSKKKVDHIAKLKWL</sequence>
<dbReference type="Pfam" id="PF07034">
    <property type="entry name" value="ORC3_N"/>
    <property type="match status" value="1"/>
</dbReference>
<comment type="similarity">
    <text evidence="2">Belongs to the ORC3 family.</text>
</comment>
<dbReference type="PANTHER" id="PTHR12748:SF0">
    <property type="entry name" value="ORIGIN RECOGNITION COMPLEX SUBUNIT 3"/>
    <property type="match status" value="1"/>
</dbReference>
<evidence type="ECO:0000313" key="9">
    <source>
        <dbReference type="EMBL" id="CEO45548.1"/>
    </source>
</evidence>
<dbReference type="InterPro" id="IPR040855">
    <property type="entry name" value="ORC_WH_C"/>
</dbReference>
<evidence type="ECO:0000256" key="5">
    <source>
        <dbReference type="ARBA" id="ARBA00023242"/>
    </source>
</evidence>
<dbReference type="GO" id="GO:0003688">
    <property type="term" value="F:DNA replication origin binding"/>
    <property type="evidence" value="ECO:0007669"/>
    <property type="project" value="TreeGrafter"/>
</dbReference>
<dbReference type="EMBL" id="CDPU01000003">
    <property type="protein sequence ID" value="CEO45548.1"/>
    <property type="molecule type" value="Genomic_DNA"/>
</dbReference>
<evidence type="ECO:0000259" key="8">
    <source>
        <dbReference type="Pfam" id="PF18137"/>
    </source>
</evidence>
<dbReference type="PANTHER" id="PTHR12748">
    <property type="entry name" value="ORIGIN RECOGNITION COMPLEX SUBUNIT 3"/>
    <property type="match status" value="1"/>
</dbReference>
<dbReference type="GO" id="GO:0005664">
    <property type="term" value="C:nuclear origin of replication recognition complex"/>
    <property type="evidence" value="ECO:0007669"/>
    <property type="project" value="InterPro"/>
</dbReference>
<accession>A0A0B7JKT4</accession>
<organism evidence="9">
    <name type="scientific">Bionectria ochroleuca</name>
    <name type="common">Gliocladium roseum</name>
    <dbReference type="NCBI Taxonomy" id="29856"/>
    <lineage>
        <taxon>Eukaryota</taxon>
        <taxon>Fungi</taxon>
        <taxon>Dikarya</taxon>
        <taxon>Ascomycota</taxon>
        <taxon>Pezizomycotina</taxon>
        <taxon>Sordariomycetes</taxon>
        <taxon>Hypocreomycetidae</taxon>
        <taxon>Hypocreales</taxon>
        <taxon>Bionectriaceae</taxon>
        <taxon>Clonostachys</taxon>
    </lineage>
</organism>
<dbReference type="AlphaFoldDB" id="A0A0B7JKT4"/>
<evidence type="ECO:0000259" key="7">
    <source>
        <dbReference type="Pfam" id="PF07034"/>
    </source>
</evidence>
<evidence type="ECO:0000256" key="2">
    <source>
        <dbReference type="ARBA" id="ARBA00010977"/>
    </source>
</evidence>
<comment type="subcellular location">
    <subcellularLocation>
        <location evidence="1">Nucleus</location>
    </subcellularLocation>
</comment>
<dbReference type="GO" id="GO:0005656">
    <property type="term" value="C:nuclear pre-replicative complex"/>
    <property type="evidence" value="ECO:0007669"/>
    <property type="project" value="TreeGrafter"/>
</dbReference>
<protein>
    <submittedName>
        <fullName evidence="9">Uncharacterized protein</fullName>
    </submittedName>
</protein>
<keyword evidence="5" id="KW-0539">Nucleus</keyword>
<keyword evidence="4" id="KW-0238">DNA-binding</keyword>
<name>A0A0B7JKT4_BIOOC</name>